<evidence type="ECO:0000313" key="7">
    <source>
        <dbReference type="EMBL" id="ACB05777.1"/>
    </source>
</evidence>
<dbReference type="PANTHER" id="PTHR23291">
    <property type="entry name" value="BAX INHIBITOR-RELATED"/>
    <property type="match status" value="1"/>
</dbReference>
<dbReference type="EMBL" id="EU251055">
    <property type="protein sequence ID" value="ACB05777.1"/>
    <property type="molecule type" value="mRNA"/>
</dbReference>
<evidence type="ECO:0000256" key="5">
    <source>
        <dbReference type="ARBA" id="ARBA00023136"/>
    </source>
</evidence>
<keyword evidence="5 6" id="KW-0472">Membrane</keyword>
<organism evidence="7">
    <name type="scientific">Artemia franciscana</name>
    <name type="common">Brine shrimp</name>
    <name type="synonym">Artemia sanfranciscana</name>
    <dbReference type="NCBI Taxonomy" id="6661"/>
    <lineage>
        <taxon>Eukaryota</taxon>
        <taxon>Metazoa</taxon>
        <taxon>Ecdysozoa</taxon>
        <taxon>Arthropoda</taxon>
        <taxon>Crustacea</taxon>
        <taxon>Branchiopoda</taxon>
        <taxon>Anostraca</taxon>
        <taxon>Artemiidae</taxon>
        <taxon>Artemia</taxon>
    </lineage>
</organism>
<feature type="transmembrane region" description="Helical" evidence="6">
    <location>
        <begin position="28"/>
        <end position="48"/>
    </location>
</feature>
<sequence>MEASFMKNMEQFKRNFNSHVEAPVRKHLMNVYTTLAMSIVSCTLGTYIQVLREIVTPQVGALFALLSLFGFLFVGSTKEMFGIRLSMLLACSFSFGVSLAPVIQMVLLFNDPTIITTALVGTALIFIGFSVCSILSPSGKWLFLGGPLSTYLLSVTLLRIFMGGNVVEDATMYLSLGVFCAYILYDTQLIIEKKRMGDEDFLSHSLMLFLDLVNVFIKLLRILKDKDDKKKKSN</sequence>
<evidence type="ECO:0000256" key="3">
    <source>
        <dbReference type="ARBA" id="ARBA00022692"/>
    </source>
</evidence>
<accession>B1P1V9</accession>
<dbReference type="GO" id="GO:0031966">
    <property type="term" value="C:mitochondrial membrane"/>
    <property type="evidence" value="ECO:0007669"/>
    <property type="project" value="TreeGrafter"/>
</dbReference>
<proteinExistence type="evidence at transcript level"/>
<keyword evidence="4 6" id="KW-1133">Transmembrane helix</keyword>
<comment type="subcellular location">
    <subcellularLocation>
        <location evidence="1">Membrane</location>
        <topology evidence="1">Multi-pass membrane protein</topology>
    </subcellularLocation>
</comment>
<keyword evidence="3 6" id="KW-0812">Transmembrane</keyword>
<feature type="transmembrane region" description="Helical" evidence="6">
    <location>
        <begin position="201"/>
        <end position="223"/>
    </location>
</feature>
<evidence type="ECO:0000256" key="1">
    <source>
        <dbReference type="ARBA" id="ARBA00004141"/>
    </source>
</evidence>
<gene>
    <name evidence="7" type="primary">BI-1</name>
</gene>
<comment type="similarity">
    <text evidence="2 6">Belongs to the BI1 family.</text>
</comment>
<evidence type="ECO:0000256" key="2">
    <source>
        <dbReference type="ARBA" id="ARBA00010350"/>
    </source>
</evidence>
<evidence type="ECO:0000256" key="6">
    <source>
        <dbReference type="RuleBase" id="RU004379"/>
    </source>
</evidence>
<feature type="transmembrane region" description="Helical" evidence="6">
    <location>
        <begin position="54"/>
        <end position="75"/>
    </location>
</feature>
<dbReference type="GO" id="GO:0019899">
    <property type="term" value="F:enzyme binding"/>
    <property type="evidence" value="ECO:0007669"/>
    <property type="project" value="TreeGrafter"/>
</dbReference>
<name>B1P1V9_ARTSF</name>
<feature type="transmembrane region" description="Helical" evidence="6">
    <location>
        <begin position="142"/>
        <end position="162"/>
    </location>
</feature>
<feature type="transmembrane region" description="Helical" evidence="6">
    <location>
        <begin position="87"/>
        <end position="108"/>
    </location>
</feature>
<dbReference type="GO" id="GO:0034620">
    <property type="term" value="P:cellular response to unfolded protein"/>
    <property type="evidence" value="ECO:0007669"/>
    <property type="project" value="TreeGrafter"/>
</dbReference>
<evidence type="ECO:0000256" key="4">
    <source>
        <dbReference type="ARBA" id="ARBA00022989"/>
    </source>
</evidence>
<dbReference type="Pfam" id="PF01027">
    <property type="entry name" value="Bax1-I"/>
    <property type="match status" value="1"/>
</dbReference>
<dbReference type="AlphaFoldDB" id="B1P1V9"/>
<reference evidence="7" key="1">
    <citation type="submission" date="2007-10" db="EMBL/GenBank/DDBJ databases">
        <title>Isolation of Bax inhibitor-1-like protein from Artemia franciscana.</title>
        <authorList>
            <person name="Quinn A."/>
            <person name="Marrone P."/>
            <person name="Vershon A.K."/>
            <person name="Nemeroff M.E."/>
        </authorList>
    </citation>
    <scope>NUCLEOTIDE SEQUENCE</scope>
</reference>
<dbReference type="PANTHER" id="PTHR23291:SF32">
    <property type="entry name" value="BAX INHIBITOR 1"/>
    <property type="match status" value="1"/>
</dbReference>
<dbReference type="GO" id="GO:2001234">
    <property type="term" value="P:negative regulation of apoptotic signaling pathway"/>
    <property type="evidence" value="ECO:0007669"/>
    <property type="project" value="TreeGrafter"/>
</dbReference>
<feature type="transmembrane region" description="Helical" evidence="6">
    <location>
        <begin position="114"/>
        <end position="135"/>
    </location>
</feature>
<dbReference type="InterPro" id="IPR006214">
    <property type="entry name" value="Bax_inhibitor_1-related"/>
</dbReference>
<protein>
    <submittedName>
        <fullName evidence="7">Bax inhibitor</fullName>
    </submittedName>
</protein>
<dbReference type="GO" id="GO:0033119">
    <property type="term" value="P:negative regulation of RNA splicing"/>
    <property type="evidence" value="ECO:0007669"/>
    <property type="project" value="TreeGrafter"/>
</dbReference>